<evidence type="ECO:0000313" key="4">
    <source>
        <dbReference type="Proteomes" id="UP000500938"/>
    </source>
</evidence>
<dbReference type="EMBL" id="CP053085">
    <property type="protein sequence ID" value="QJR35591.1"/>
    <property type="molecule type" value="Genomic_DNA"/>
</dbReference>
<dbReference type="InterPro" id="IPR011032">
    <property type="entry name" value="GroES-like_sf"/>
</dbReference>
<evidence type="ECO:0000259" key="2">
    <source>
        <dbReference type="Pfam" id="PF08240"/>
    </source>
</evidence>
<dbReference type="RefSeq" id="WP_171225023.1">
    <property type="nucleotide sequence ID" value="NZ_CP053085.1"/>
</dbReference>
<sequence length="322" mass="34202">MKTTAVVFEQPQQLSVRELTLVPATETDVLVQMRWSGISTGTERMLWTGTMPPFPGLGYPLVPGYEGVGEIIDAGPESGRAIGELVYIAGSRGFTDARGLFGGQASLVVVPGAKTVVLDAGLGEQGALFALAATAHNALCAVAPGVSPRDVPELLPELIVGHGALGRLIARLVVLYGGKRPTVWEINPVRMDGARGYDVIHPDTDTRRDYRTICEVSGANGLIDALVARMAPGGEICLAGFYSEPVSFTFPPAFMRQARFRIAAQWKESDLQTIAALANSGALALDGLITHREAVSRAADAYTTAFGDPHCVKMILDWRTAA</sequence>
<dbReference type="PANTHER" id="PTHR43189">
    <property type="entry name" value="ZINC-TYPE ALCOHOL DEHYDROGENASE-LIKE PROTEIN C1198.01-RELATED"/>
    <property type="match status" value="1"/>
</dbReference>
<dbReference type="PANTHER" id="PTHR43189:SF1">
    <property type="entry name" value="ZINC-TYPE ALCOHOL DEHYDROGENASE-LIKE PROTEIN C1198.01"/>
    <property type="match status" value="1"/>
</dbReference>
<keyword evidence="1" id="KW-0560">Oxidoreductase</keyword>
<feature type="domain" description="Alcohol dehydrogenase-like N-terminal" evidence="2">
    <location>
        <begin position="26"/>
        <end position="116"/>
    </location>
</feature>
<organism evidence="3 4">
    <name type="scientific">Gemmatimonas groenlandica</name>
    <dbReference type="NCBI Taxonomy" id="2732249"/>
    <lineage>
        <taxon>Bacteria</taxon>
        <taxon>Pseudomonadati</taxon>
        <taxon>Gemmatimonadota</taxon>
        <taxon>Gemmatimonadia</taxon>
        <taxon>Gemmatimonadales</taxon>
        <taxon>Gemmatimonadaceae</taxon>
        <taxon>Gemmatimonas</taxon>
    </lineage>
</organism>
<dbReference type="KEGG" id="ggr:HKW67_08760"/>
<evidence type="ECO:0000256" key="1">
    <source>
        <dbReference type="ARBA" id="ARBA00023002"/>
    </source>
</evidence>
<dbReference type="InterPro" id="IPR005903">
    <property type="entry name" value="BchC"/>
</dbReference>
<dbReference type="Proteomes" id="UP000500938">
    <property type="component" value="Chromosome"/>
</dbReference>
<dbReference type="SUPFAM" id="SSF51735">
    <property type="entry name" value="NAD(P)-binding Rossmann-fold domains"/>
    <property type="match status" value="1"/>
</dbReference>
<dbReference type="Pfam" id="PF08240">
    <property type="entry name" value="ADH_N"/>
    <property type="match status" value="1"/>
</dbReference>
<dbReference type="NCBIfam" id="TIGR01202">
    <property type="entry name" value="bchC"/>
    <property type="match status" value="1"/>
</dbReference>
<gene>
    <name evidence="3" type="primary">bchC</name>
    <name evidence="3" type="ORF">HKW67_08760</name>
</gene>
<protein>
    <submittedName>
        <fullName evidence="3">Chlorophyll synthesis pathway protein BchC</fullName>
    </submittedName>
</protein>
<name>A0A6M4ITK9_9BACT</name>
<dbReference type="SUPFAM" id="SSF50129">
    <property type="entry name" value="GroES-like"/>
    <property type="match status" value="1"/>
</dbReference>
<dbReference type="InterPro" id="IPR036291">
    <property type="entry name" value="NAD(P)-bd_dom_sf"/>
</dbReference>
<dbReference type="InterPro" id="IPR013154">
    <property type="entry name" value="ADH-like_N"/>
</dbReference>
<accession>A0A6M4ITK9</accession>
<reference evidence="3 4" key="1">
    <citation type="submission" date="2020-05" db="EMBL/GenBank/DDBJ databases">
        <title>Complete genome sequence of Gemmatimonas greenlandica TET16.</title>
        <authorList>
            <person name="Zeng Y."/>
        </authorList>
    </citation>
    <scope>NUCLEOTIDE SEQUENCE [LARGE SCALE GENOMIC DNA]</scope>
    <source>
        <strain evidence="3 4">TET16</strain>
    </source>
</reference>
<dbReference type="Gene3D" id="3.40.50.720">
    <property type="entry name" value="NAD(P)-binding Rossmann-like Domain"/>
    <property type="match status" value="1"/>
</dbReference>
<dbReference type="Gene3D" id="3.90.180.10">
    <property type="entry name" value="Medium-chain alcohol dehydrogenases, catalytic domain"/>
    <property type="match status" value="2"/>
</dbReference>
<dbReference type="GO" id="GO:0036354">
    <property type="term" value="F:bacteriochlorophyllide-a dehydrogenase activity"/>
    <property type="evidence" value="ECO:0007669"/>
    <property type="project" value="InterPro"/>
</dbReference>
<dbReference type="CDD" id="cd08255">
    <property type="entry name" value="2-desacetyl-2-hydroxyethyl_bacteriochlorophyllide_like"/>
    <property type="match status" value="1"/>
</dbReference>
<proteinExistence type="predicted"/>
<dbReference type="AlphaFoldDB" id="A0A6M4ITK9"/>
<keyword evidence="4" id="KW-1185">Reference proteome</keyword>
<evidence type="ECO:0000313" key="3">
    <source>
        <dbReference type="EMBL" id="QJR35591.1"/>
    </source>
</evidence>